<dbReference type="Pfam" id="PF00582">
    <property type="entry name" value="Usp"/>
    <property type="match status" value="1"/>
</dbReference>
<accession>A0A8J6TNU8</accession>
<comment type="caution">
    <text evidence="3">The sequence shown here is derived from an EMBL/GenBank/DDBJ whole genome shotgun (WGS) entry which is preliminary data.</text>
</comment>
<dbReference type="CDD" id="cd00293">
    <property type="entry name" value="USP-like"/>
    <property type="match status" value="1"/>
</dbReference>
<dbReference type="InterPro" id="IPR006015">
    <property type="entry name" value="Universal_stress_UspA"/>
</dbReference>
<name>A0A8J6TNU8_9BACT</name>
<dbReference type="InterPro" id="IPR014729">
    <property type="entry name" value="Rossmann-like_a/b/a_fold"/>
</dbReference>
<dbReference type="EMBL" id="JACNIG010000356">
    <property type="protein sequence ID" value="MBC8433926.1"/>
    <property type="molecule type" value="Genomic_DNA"/>
</dbReference>
<gene>
    <name evidence="3" type="ORF">H8D96_18595</name>
</gene>
<feature type="non-terminal residue" evidence="3">
    <location>
        <position position="102"/>
    </location>
</feature>
<dbReference type="PRINTS" id="PR01438">
    <property type="entry name" value="UNVRSLSTRESS"/>
</dbReference>
<evidence type="ECO:0000313" key="3">
    <source>
        <dbReference type="EMBL" id="MBC8433926.1"/>
    </source>
</evidence>
<dbReference type="SUPFAM" id="SSF52402">
    <property type="entry name" value="Adenine nucleotide alpha hydrolases-like"/>
    <property type="match status" value="1"/>
</dbReference>
<evidence type="ECO:0000313" key="4">
    <source>
        <dbReference type="Proteomes" id="UP000605201"/>
    </source>
</evidence>
<comment type="similarity">
    <text evidence="1">Belongs to the universal stress protein A family.</text>
</comment>
<organism evidence="3 4">
    <name type="scientific">Candidatus Desulfatibia vada</name>
    <dbReference type="NCBI Taxonomy" id="2841696"/>
    <lineage>
        <taxon>Bacteria</taxon>
        <taxon>Pseudomonadati</taxon>
        <taxon>Thermodesulfobacteriota</taxon>
        <taxon>Desulfobacteria</taxon>
        <taxon>Desulfobacterales</taxon>
        <taxon>Desulfobacterales incertae sedis</taxon>
        <taxon>Candidatus Desulfatibia</taxon>
    </lineage>
</organism>
<dbReference type="AlphaFoldDB" id="A0A8J6TNU8"/>
<evidence type="ECO:0000259" key="2">
    <source>
        <dbReference type="Pfam" id="PF00582"/>
    </source>
</evidence>
<feature type="domain" description="UspA" evidence="2">
    <location>
        <begin position="1"/>
        <end position="102"/>
    </location>
</feature>
<dbReference type="Gene3D" id="3.40.50.620">
    <property type="entry name" value="HUPs"/>
    <property type="match status" value="1"/>
</dbReference>
<reference evidence="3 4" key="1">
    <citation type="submission" date="2020-08" db="EMBL/GenBank/DDBJ databases">
        <title>Bridging the membrane lipid divide: bacteria of the FCB group superphylum have the potential to synthesize archaeal ether lipids.</title>
        <authorList>
            <person name="Villanueva L."/>
            <person name="Von Meijenfeldt F.A.B."/>
            <person name="Westbye A.B."/>
            <person name="Yadav S."/>
            <person name="Hopmans E.C."/>
            <person name="Dutilh B.E."/>
            <person name="Sinninghe Damste J.S."/>
        </authorList>
    </citation>
    <scope>NUCLEOTIDE SEQUENCE [LARGE SCALE GENOMIC DNA]</scope>
    <source>
        <strain evidence="3">NIOZ-UU17</strain>
    </source>
</reference>
<dbReference type="Proteomes" id="UP000605201">
    <property type="component" value="Unassembled WGS sequence"/>
</dbReference>
<sequence>MYKTILVPLDGSTRAERILKHVENLAQCFKSKVIFLRVVRPPPFAGNEMTDIVLHQQALEQGLKDAKFYLKALRGEFREKGIEAKIRVVYGPVVRSIIECAE</sequence>
<evidence type="ECO:0000256" key="1">
    <source>
        <dbReference type="ARBA" id="ARBA00008791"/>
    </source>
</evidence>
<dbReference type="InterPro" id="IPR006016">
    <property type="entry name" value="UspA"/>
</dbReference>
<protein>
    <submittedName>
        <fullName evidence="3">Universal stress protein</fullName>
    </submittedName>
</protein>
<proteinExistence type="inferred from homology"/>